<dbReference type="AlphaFoldDB" id="A0A6J7IDU0"/>
<dbReference type="Pfam" id="PF04296">
    <property type="entry name" value="YlxR"/>
    <property type="match status" value="1"/>
</dbReference>
<dbReference type="PANTHER" id="PTHR34215">
    <property type="entry name" value="BLL0784 PROTEIN"/>
    <property type="match status" value="1"/>
</dbReference>
<organism evidence="2">
    <name type="scientific">freshwater metagenome</name>
    <dbReference type="NCBI Taxonomy" id="449393"/>
    <lineage>
        <taxon>unclassified sequences</taxon>
        <taxon>metagenomes</taxon>
        <taxon>ecological metagenomes</taxon>
    </lineage>
</organism>
<proteinExistence type="predicted"/>
<dbReference type="InterPro" id="IPR007393">
    <property type="entry name" value="YlxR_dom"/>
</dbReference>
<dbReference type="InterPro" id="IPR035931">
    <property type="entry name" value="YlxR-like_sf"/>
</dbReference>
<evidence type="ECO:0000259" key="1">
    <source>
        <dbReference type="Pfam" id="PF04296"/>
    </source>
</evidence>
<dbReference type="InterPro" id="IPR037465">
    <property type="entry name" value="YlxR"/>
</dbReference>
<dbReference type="SUPFAM" id="SSF64376">
    <property type="entry name" value="YlxR-like"/>
    <property type="match status" value="1"/>
</dbReference>
<protein>
    <submittedName>
        <fullName evidence="2">Unannotated protein</fullName>
    </submittedName>
</protein>
<name>A0A6J7IDU0_9ZZZZ</name>
<evidence type="ECO:0000313" key="2">
    <source>
        <dbReference type="EMBL" id="CAB4928686.1"/>
    </source>
</evidence>
<reference evidence="2" key="1">
    <citation type="submission" date="2020-05" db="EMBL/GenBank/DDBJ databases">
        <authorList>
            <person name="Chiriac C."/>
            <person name="Salcher M."/>
            <person name="Ghai R."/>
            <person name="Kavagutti S V."/>
        </authorList>
    </citation>
    <scope>NUCLEOTIDE SEQUENCE</scope>
</reference>
<dbReference type="EMBL" id="CAFBNB010000090">
    <property type="protein sequence ID" value="CAB4928686.1"/>
    <property type="molecule type" value="Genomic_DNA"/>
</dbReference>
<accession>A0A6J7IDU0</accession>
<feature type="domain" description="YlxR" evidence="1">
    <location>
        <begin position="8"/>
        <end position="79"/>
    </location>
</feature>
<dbReference type="PANTHER" id="PTHR34215:SF1">
    <property type="entry name" value="YLXR DOMAIN-CONTAINING PROTEIN"/>
    <property type="match status" value="1"/>
</dbReference>
<sequence>MSPVAPVRTCIGCRKRDEARNLLRIALAEGRIIPDPGRRMPGRGAWIHPTVACGESAARRRAWARALRQQGSLDVSAVQEYLAAQV</sequence>
<dbReference type="Gene3D" id="3.30.1230.10">
    <property type="entry name" value="YlxR-like"/>
    <property type="match status" value="1"/>
</dbReference>
<gene>
    <name evidence="2" type="ORF">UFOPK3720_00605</name>
</gene>